<keyword evidence="3" id="KW-0560">Oxidoreductase</keyword>
<name>A0AAX4IMQ1_9PEZI</name>
<dbReference type="PANTHER" id="PTHR24320">
    <property type="entry name" value="RETINOL DEHYDROGENASE"/>
    <property type="match status" value="1"/>
</dbReference>
<dbReference type="PRINTS" id="PR00081">
    <property type="entry name" value="GDHRDH"/>
</dbReference>
<dbReference type="EMBL" id="CP137310">
    <property type="protein sequence ID" value="WQF84512.1"/>
    <property type="molecule type" value="Genomic_DNA"/>
</dbReference>
<keyword evidence="2" id="KW-0521">NADP</keyword>
<dbReference type="KEGG" id="cdet:87946029"/>
<accession>A0AAX4IMQ1</accession>
<dbReference type="SUPFAM" id="SSF51735">
    <property type="entry name" value="NAD(P)-binding Rossmann-fold domains"/>
    <property type="match status" value="1"/>
</dbReference>
<evidence type="ECO:0000313" key="4">
    <source>
        <dbReference type="EMBL" id="WQF84512.1"/>
    </source>
</evidence>
<sequence length="331" mass="36563">MSVRCSTLSPHKPTLTEENLPDQAGKVFLITGASGGIGKELVNILYQRNAKIWLAARSYSKTQAVIEEIKTAHPSSTGEMVFLKLQLDDLSTIKASAQEFLSRETRLDVLWNNAGVMVPPQGSTTVQGYELQLGINNLGHQLFTQLLTPLLEMTSQVAPRDSVRVIWVSSSAADGAPRPAIDFSNMDYHNEEGIWSKYSRSKAGNVIQASEYARRMGGSGVISLSLNPGNFVTNLQQNMPKMQLAMFVSRERYVQQPDGELISLKKLISHPPKNGAYTQLFAGLDRSVTSEDNGSWVSPFGKKEEPRKDLIDPDLGGKYWEWCAAQVKPFS</sequence>
<proteinExistence type="inferred from homology"/>
<protein>
    <submittedName>
        <fullName evidence="4">Short-chain dehydrogenase/reductase SDR, NAD(P)-binding domain superfamily</fullName>
    </submittedName>
</protein>
<dbReference type="PANTHER" id="PTHR24320:SF236">
    <property type="entry name" value="SHORT-CHAIN DEHYDROGENASE-RELATED"/>
    <property type="match status" value="1"/>
</dbReference>
<dbReference type="GeneID" id="87946029"/>
<dbReference type="Gene3D" id="3.40.50.720">
    <property type="entry name" value="NAD(P)-binding Rossmann-like Domain"/>
    <property type="match status" value="1"/>
</dbReference>
<dbReference type="Proteomes" id="UP001322277">
    <property type="component" value="Chromosome 6"/>
</dbReference>
<evidence type="ECO:0000256" key="3">
    <source>
        <dbReference type="ARBA" id="ARBA00023002"/>
    </source>
</evidence>
<evidence type="ECO:0000256" key="2">
    <source>
        <dbReference type="ARBA" id="ARBA00022857"/>
    </source>
</evidence>
<keyword evidence="5" id="KW-1185">Reference proteome</keyword>
<dbReference type="Pfam" id="PF00106">
    <property type="entry name" value="adh_short"/>
    <property type="match status" value="1"/>
</dbReference>
<organism evidence="4 5">
    <name type="scientific">Colletotrichum destructivum</name>
    <dbReference type="NCBI Taxonomy" id="34406"/>
    <lineage>
        <taxon>Eukaryota</taxon>
        <taxon>Fungi</taxon>
        <taxon>Dikarya</taxon>
        <taxon>Ascomycota</taxon>
        <taxon>Pezizomycotina</taxon>
        <taxon>Sordariomycetes</taxon>
        <taxon>Hypocreomycetidae</taxon>
        <taxon>Glomerellales</taxon>
        <taxon>Glomerellaceae</taxon>
        <taxon>Colletotrichum</taxon>
        <taxon>Colletotrichum destructivum species complex</taxon>
    </lineage>
</organism>
<dbReference type="InterPro" id="IPR036291">
    <property type="entry name" value="NAD(P)-bd_dom_sf"/>
</dbReference>
<dbReference type="AlphaFoldDB" id="A0AAX4IMQ1"/>
<gene>
    <name evidence="4" type="ORF">CDEST_09526</name>
</gene>
<evidence type="ECO:0000256" key="1">
    <source>
        <dbReference type="ARBA" id="ARBA00006484"/>
    </source>
</evidence>
<comment type="similarity">
    <text evidence="1">Belongs to the short-chain dehydrogenases/reductases (SDR) family.</text>
</comment>
<evidence type="ECO:0000313" key="5">
    <source>
        <dbReference type="Proteomes" id="UP001322277"/>
    </source>
</evidence>
<reference evidence="5" key="1">
    <citation type="journal article" date="2023" name="bioRxiv">
        <title>Complete genome of the Medicago anthracnose fungus, Colletotrichum destructivum, reveals a mini-chromosome-like region within a core chromosome.</title>
        <authorList>
            <person name="Lapalu N."/>
            <person name="Simon A."/>
            <person name="Lu A."/>
            <person name="Plaumann P.-L."/>
            <person name="Amselem J."/>
            <person name="Pigne S."/>
            <person name="Auger A."/>
            <person name="Koch C."/>
            <person name="Dallery J.-F."/>
            <person name="O'Connell R.J."/>
        </authorList>
    </citation>
    <scope>NUCLEOTIDE SEQUENCE [LARGE SCALE GENOMIC DNA]</scope>
    <source>
        <strain evidence="5">CBS 520.97</strain>
    </source>
</reference>
<dbReference type="GO" id="GO:0016491">
    <property type="term" value="F:oxidoreductase activity"/>
    <property type="evidence" value="ECO:0007669"/>
    <property type="project" value="UniProtKB-KW"/>
</dbReference>
<dbReference type="InterPro" id="IPR002347">
    <property type="entry name" value="SDR_fam"/>
</dbReference>
<dbReference type="RefSeq" id="XP_062781736.1">
    <property type="nucleotide sequence ID" value="XM_062925685.1"/>
</dbReference>